<evidence type="ECO:0000256" key="11">
    <source>
        <dbReference type="ARBA" id="ARBA00023034"/>
    </source>
</evidence>
<keyword evidence="5" id="KW-0964">Secreted</keyword>
<keyword evidence="12 22" id="KW-0472">Membrane</keyword>
<dbReference type="PIRSF" id="PIRSF005557">
    <property type="entry name" value="Sialyl_trans"/>
    <property type="match status" value="1"/>
</dbReference>
<evidence type="ECO:0000256" key="9">
    <source>
        <dbReference type="ARBA" id="ARBA00022968"/>
    </source>
</evidence>
<keyword evidence="11" id="KW-0333">Golgi apparatus</keyword>
<keyword evidence="8 22" id="KW-0812">Transmembrane</keyword>
<reference evidence="24" key="3">
    <citation type="submission" date="2019-08" db="EMBL/GenBank/DDBJ databases">
        <authorList>
            <consortium name="Photinus pyralis genome working group"/>
            <person name="Fallon T.R."/>
            <person name="Sander Lower S.E."/>
            <person name="Weng J.-K."/>
        </authorList>
    </citation>
    <scope>NUCLEOTIDE SEQUENCE</scope>
    <source>
        <strain evidence="24">1611_PpyrPB1</strain>
        <tissue evidence="24">Whole body</tissue>
    </source>
</reference>
<accession>A0A1Y1KDX4</accession>
<dbReference type="InterPro" id="IPR001675">
    <property type="entry name" value="Glyco_trans_29"/>
</dbReference>
<reference evidence="24 25" key="2">
    <citation type="journal article" date="2018" name="Elife">
        <title>Firefly genomes illuminate parallel origins of bioluminescence in beetles.</title>
        <authorList>
            <person name="Fallon T.R."/>
            <person name="Lower S.E."/>
            <person name="Chang C.H."/>
            <person name="Bessho-Uehara M."/>
            <person name="Martin G.J."/>
            <person name="Bewick A.J."/>
            <person name="Behringer M."/>
            <person name="Debat H.J."/>
            <person name="Wong I."/>
            <person name="Day J.C."/>
            <person name="Suvorov A."/>
            <person name="Silva C.J."/>
            <person name="Stanger-Hall K.F."/>
            <person name="Hall D.W."/>
            <person name="Schmitz R.J."/>
            <person name="Nelson D.R."/>
            <person name="Lewis S.M."/>
            <person name="Shigenobu S."/>
            <person name="Bybee S.M."/>
            <person name="Larracuente A.M."/>
            <person name="Oba Y."/>
            <person name="Weng J.K."/>
        </authorList>
    </citation>
    <scope>NUCLEOTIDE SEQUENCE [LARGE SCALE GENOMIC DNA]</scope>
    <source>
        <strain evidence="24">1611_PpyrPB1</strain>
        <tissue evidence="24">Whole body</tissue>
    </source>
</reference>
<dbReference type="Gene3D" id="3.90.1480.20">
    <property type="entry name" value="Glycosyl transferase family 29"/>
    <property type="match status" value="1"/>
</dbReference>
<dbReference type="GO" id="GO:0097503">
    <property type="term" value="P:sialylation"/>
    <property type="evidence" value="ECO:0007669"/>
    <property type="project" value="TreeGrafter"/>
</dbReference>
<sequence length="435" mass="51154">MRALAVSIWVFINLLFFGMCGYMYLLWSQYWIYTQTEDSTTAYNYDQQIYYYNRGYPPSYFNDTPKSNASDRRKRAQHATKENPVTIIRNSKPRFPNLQESEFQMDTRKFQCFQNDSTTECDEKTFEFKTQLLKELRRVSLMDESNILKNKNPYNVHYNGSKGVDKNVKEMLCSLRSINLKTITRNEYPFSNETVKEYFPKKGLFQNKTFKSCAIVASAGSLKGSSLGQMIDSHEVVLRFNHAPTEHYETDVGEKTTFRILNSQVVSKPKFKFLQSKIYRNITILVWDPSRYMEPLDDWFKKPDFNLFPNYFEHRRGDRRTKTYVLNPISLWDLWVSLQTYTINQLPRNPPSSGFLGLAVLLHHCDYVDMFEYIPSARVTKICHYYDEEDNPACTFGVWHPLASEKLFAYSLNIASDNTVFQTGYIRIPGFSQYC</sequence>
<evidence type="ECO:0000256" key="20">
    <source>
        <dbReference type="ARBA" id="ARBA00080062"/>
    </source>
</evidence>
<evidence type="ECO:0000256" key="16">
    <source>
        <dbReference type="ARBA" id="ARBA00034329"/>
    </source>
</evidence>
<comment type="subcellular location">
    <subcellularLocation>
        <location evidence="1">Golgi apparatus</location>
        <location evidence="1">Golgi stack membrane</location>
        <topology evidence="1">Single-pass type II membrane protein</topology>
    </subcellularLocation>
    <subcellularLocation>
        <location evidence="2">Secreted</location>
    </subcellularLocation>
</comment>
<keyword evidence="6" id="KW-0328">Glycosyltransferase</keyword>
<keyword evidence="10 22" id="KW-1133">Transmembrane helix</keyword>
<evidence type="ECO:0000256" key="13">
    <source>
        <dbReference type="ARBA" id="ARBA00023157"/>
    </source>
</evidence>
<evidence type="ECO:0000313" key="25">
    <source>
        <dbReference type="Proteomes" id="UP000327044"/>
    </source>
</evidence>
<evidence type="ECO:0000256" key="19">
    <source>
        <dbReference type="ARBA" id="ARBA00076676"/>
    </source>
</evidence>
<dbReference type="CDD" id="cd23968">
    <property type="entry name" value="GT29_ST6GAL1_2"/>
    <property type="match status" value="1"/>
</dbReference>
<evidence type="ECO:0000256" key="8">
    <source>
        <dbReference type="ARBA" id="ARBA00022692"/>
    </source>
</evidence>
<evidence type="ECO:0000256" key="2">
    <source>
        <dbReference type="ARBA" id="ARBA00004613"/>
    </source>
</evidence>
<dbReference type="FunFam" id="3.90.1480.20:FF:000012">
    <property type="entry name" value="ST6 beta-galactoside alpha-2,6-sialyltransferase 1"/>
    <property type="match status" value="1"/>
</dbReference>
<proteinExistence type="inferred from homology"/>
<dbReference type="InterPro" id="IPR038578">
    <property type="entry name" value="GT29-like_sf"/>
</dbReference>
<dbReference type="InParanoid" id="A0A1Y1KDX4"/>
<dbReference type="Proteomes" id="UP000327044">
    <property type="component" value="Unassembled WGS sequence"/>
</dbReference>
<protein>
    <recommendedName>
        <fullName evidence="17">Beta-galactoside alpha-2,6-sialyltransferase 1</fullName>
        <ecNumber evidence="16">2.4.3.1</ecNumber>
    </recommendedName>
    <alternativeName>
        <fullName evidence="20">CMP-N-acetylneuraminate-beta-galactosamide-alpha-2,6-sialyltransferase 1</fullName>
    </alternativeName>
    <alternativeName>
        <fullName evidence="19">ST6Gal I</fullName>
    </alternativeName>
    <alternativeName>
        <fullName evidence="18">Sialyltransferase 1</fullName>
    </alternativeName>
</protein>
<dbReference type="GO" id="GO:0032580">
    <property type="term" value="C:Golgi cisterna membrane"/>
    <property type="evidence" value="ECO:0007669"/>
    <property type="project" value="UniProtKB-SubCell"/>
</dbReference>
<evidence type="ECO:0000313" key="24">
    <source>
        <dbReference type="EMBL" id="KAB0798695.1"/>
    </source>
</evidence>
<dbReference type="Pfam" id="PF00777">
    <property type="entry name" value="Glyco_transf_29"/>
    <property type="match status" value="1"/>
</dbReference>
<dbReference type="PANTHER" id="PTHR46059:SF1">
    <property type="entry name" value="BETA-GALACTOSIDE ALPHA-2,6-SIALYLTRANSFERASE"/>
    <property type="match status" value="1"/>
</dbReference>
<evidence type="ECO:0000256" key="1">
    <source>
        <dbReference type="ARBA" id="ARBA00004447"/>
    </source>
</evidence>
<evidence type="ECO:0000256" key="3">
    <source>
        <dbReference type="ARBA" id="ARBA00004922"/>
    </source>
</evidence>
<dbReference type="EC" id="2.4.3.1" evidence="16"/>
<evidence type="ECO:0000256" key="6">
    <source>
        <dbReference type="ARBA" id="ARBA00022676"/>
    </source>
</evidence>
<feature type="disulfide bond" evidence="21">
    <location>
        <begin position="213"/>
        <end position="365"/>
    </location>
</feature>
<feature type="transmembrane region" description="Helical" evidence="22">
    <location>
        <begin position="6"/>
        <end position="27"/>
    </location>
</feature>
<evidence type="ECO:0000256" key="17">
    <source>
        <dbReference type="ARBA" id="ARBA00069321"/>
    </source>
</evidence>
<evidence type="ECO:0000256" key="21">
    <source>
        <dbReference type="PIRSR" id="PIRSR005557-2"/>
    </source>
</evidence>
<dbReference type="InterPro" id="IPR012163">
    <property type="entry name" value="Sialyl_trans"/>
</dbReference>
<keyword evidence="14" id="KW-0325">Glycoprotein</keyword>
<comment type="catalytic activity">
    <reaction evidence="15">
        <text>a beta-D-galactoside + CMP-N-acetyl-beta-neuraminate = an N-acetyl-alpha-neuraminyl-(2-&gt;6)-beta-D-galactosyl derivative + CMP + H(+)</text>
        <dbReference type="Rhea" id="RHEA:52104"/>
        <dbReference type="ChEBI" id="CHEBI:15378"/>
        <dbReference type="ChEBI" id="CHEBI:28034"/>
        <dbReference type="ChEBI" id="CHEBI:57812"/>
        <dbReference type="ChEBI" id="CHEBI:60377"/>
        <dbReference type="ChEBI" id="CHEBI:136398"/>
        <dbReference type="EC" id="2.4.3.1"/>
    </reaction>
</comment>
<dbReference type="AlphaFoldDB" id="A0A1Y1KDX4"/>
<evidence type="ECO:0000256" key="12">
    <source>
        <dbReference type="ARBA" id="ARBA00023136"/>
    </source>
</evidence>
<evidence type="ECO:0000256" key="18">
    <source>
        <dbReference type="ARBA" id="ARBA00076526"/>
    </source>
</evidence>
<dbReference type="PANTHER" id="PTHR46059">
    <property type="entry name" value="BETA-GALACTOSIDE ALPHA-2,6-SIALYLTRANSFERASE"/>
    <property type="match status" value="1"/>
</dbReference>
<keyword evidence="25" id="KW-1185">Reference proteome</keyword>
<evidence type="ECO:0000256" key="10">
    <source>
        <dbReference type="ARBA" id="ARBA00022989"/>
    </source>
</evidence>
<reference evidence="23" key="1">
    <citation type="journal article" date="2016" name="Sci. Rep.">
        <title>Molecular characterization of firefly nuptial gifts: a multi-omics approach sheds light on postcopulatory sexual selection.</title>
        <authorList>
            <person name="Al-Wathiqui N."/>
            <person name="Fallon T.R."/>
            <person name="South A."/>
            <person name="Weng J.K."/>
            <person name="Lewis S.M."/>
        </authorList>
    </citation>
    <scope>NUCLEOTIDE SEQUENCE</scope>
</reference>
<evidence type="ECO:0000256" key="7">
    <source>
        <dbReference type="ARBA" id="ARBA00022679"/>
    </source>
</evidence>
<comment type="similarity">
    <text evidence="4">Belongs to the glycosyltransferase 29 family.</text>
</comment>
<organism evidence="23">
    <name type="scientific">Photinus pyralis</name>
    <name type="common">Common eastern firefly</name>
    <name type="synonym">Lampyris pyralis</name>
    <dbReference type="NCBI Taxonomy" id="7054"/>
    <lineage>
        <taxon>Eukaryota</taxon>
        <taxon>Metazoa</taxon>
        <taxon>Ecdysozoa</taxon>
        <taxon>Arthropoda</taxon>
        <taxon>Hexapoda</taxon>
        <taxon>Insecta</taxon>
        <taxon>Pterygota</taxon>
        <taxon>Neoptera</taxon>
        <taxon>Endopterygota</taxon>
        <taxon>Coleoptera</taxon>
        <taxon>Polyphaga</taxon>
        <taxon>Elateriformia</taxon>
        <taxon>Elateroidea</taxon>
        <taxon>Lampyridae</taxon>
        <taxon>Lampyrinae</taxon>
        <taxon>Photinus</taxon>
    </lineage>
</organism>
<dbReference type="GO" id="GO:0005576">
    <property type="term" value="C:extracellular region"/>
    <property type="evidence" value="ECO:0007669"/>
    <property type="project" value="UniProtKB-SubCell"/>
</dbReference>
<keyword evidence="13" id="KW-1015">Disulfide bond</keyword>
<evidence type="ECO:0000256" key="22">
    <source>
        <dbReference type="SAM" id="Phobius"/>
    </source>
</evidence>
<evidence type="ECO:0000256" key="5">
    <source>
        <dbReference type="ARBA" id="ARBA00022525"/>
    </source>
</evidence>
<dbReference type="FunCoup" id="A0A1Y1KDX4">
    <property type="interactions" value="16"/>
</dbReference>
<evidence type="ECO:0000256" key="14">
    <source>
        <dbReference type="ARBA" id="ARBA00023180"/>
    </source>
</evidence>
<dbReference type="EMBL" id="GEZM01086307">
    <property type="protein sequence ID" value="JAV59564.1"/>
    <property type="molecule type" value="Transcribed_RNA"/>
</dbReference>
<evidence type="ECO:0000256" key="15">
    <source>
        <dbReference type="ARBA" id="ARBA00034249"/>
    </source>
</evidence>
<dbReference type="EMBL" id="VVIM01000006">
    <property type="protein sequence ID" value="KAB0798695.1"/>
    <property type="molecule type" value="Genomic_DNA"/>
</dbReference>
<comment type="pathway">
    <text evidence="3">Protein modification; protein glycosylation.</text>
</comment>
<dbReference type="EMBL" id="GEZM01086306">
    <property type="protein sequence ID" value="JAV59565.1"/>
    <property type="molecule type" value="Transcribed_RNA"/>
</dbReference>
<evidence type="ECO:0000256" key="4">
    <source>
        <dbReference type="ARBA" id="ARBA00006003"/>
    </source>
</evidence>
<gene>
    <name evidence="24" type="ORF">PPYR_09688</name>
</gene>
<keyword evidence="9" id="KW-0735">Signal-anchor</keyword>
<keyword evidence="7" id="KW-0808">Transferase</keyword>
<dbReference type="GO" id="GO:0003835">
    <property type="term" value="F:beta-galactoside alpha-2,6-sialyltransferase activity"/>
    <property type="evidence" value="ECO:0007669"/>
    <property type="project" value="UniProtKB-EC"/>
</dbReference>
<dbReference type="OrthoDB" id="10264956at2759"/>
<name>A0A1Y1KDX4_PHOPY</name>
<evidence type="ECO:0000313" key="23">
    <source>
        <dbReference type="EMBL" id="JAV59564.1"/>
    </source>
</evidence>